<dbReference type="InterPro" id="IPR037401">
    <property type="entry name" value="SnoaL-like"/>
</dbReference>
<dbReference type="OrthoDB" id="2148716at2759"/>
<name>A0A0D2BKH7_9EURO</name>
<dbReference type="HOGENOM" id="CLU_106738_1_0_1"/>
<dbReference type="InterPro" id="IPR032710">
    <property type="entry name" value="NTF2-like_dom_sf"/>
</dbReference>
<evidence type="ECO:0000259" key="1">
    <source>
        <dbReference type="Pfam" id="PF13577"/>
    </source>
</evidence>
<protein>
    <recommendedName>
        <fullName evidence="1">SnoaL-like domain-containing protein</fullName>
    </recommendedName>
</protein>
<dbReference type="Gene3D" id="3.10.450.50">
    <property type="match status" value="1"/>
</dbReference>
<dbReference type="AlphaFoldDB" id="A0A0D2BKH7"/>
<evidence type="ECO:0000313" key="3">
    <source>
        <dbReference type="Proteomes" id="UP000053328"/>
    </source>
</evidence>
<proteinExistence type="predicted"/>
<feature type="domain" description="SnoaL-like" evidence="1">
    <location>
        <begin position="48"/>
        <end position="177"/>
    </location>
</feature>
<reference evidence="2 3" key="1">
    <citation type="submission" date="2015-01" db="EMBL/GenBank/DDBJ databases">
        <title>The Genome Sequence of Exophiala spinifera CBS89968.</title>
        <authorList>
            <consortium name="The Broad Institute Genomics Platform"/>
            <person name="Cuomo C."/>
            <person name="de Hoog S."/>
            <person name="Gorbushina A."/>
            <person name="Stielow B."/>
            <person name="Teixiera M."/>
            <person name="Abouelleil A."/>
            <person name="Chapman S.B."/>
            <person name="Priest M."/>
            <person name="Young S.K."/>
            <person name="Wortman J."/>
            <person name="Nusbaum C."/>
            <person name="Birren B."/>
        </authorList>
    </citation>
    <scope>NUCLEOTIDE SEQUENCE [LARGE SCALE GENOMIC DNA]</scope>
    <source>
        <strain evidence="2 3">CBS 89968</strain>
    </source>
</reference>
<dbReference type="Pfam" id="PF13577">
    <property type="entry name" value="SnoaL_4"/>
    <property type="match status" value="1"/>
</dbReference>
<dbReference type="Proteomes" id="UP000053328">
    <property type="component" value="Unassembled WGS sequence"/>
</dbReference>
<organism evidence="2 3">
    <name type="scientific">Exophiala spinifera</name>
    <dbReference type="NCBI Taxonomy" id="91928"/>
    <lineage>
        <taxon>Eukaryota</taxon>
        <taxon>Fungi</taxon>
        <taxon>Dikarya</taxon>
        <taxon>Ascomycota</taxon>
        <taxon>Pezizomycotina</taxon>
        <taxon>Eurotiomycetes</taxon>
        <taxon>Chaetothyriomycetidae</taxon>
        <taxon>Chaetothyriales</taxon>
        <taxon>Herpotrichiellaceae</taxon>
        <taxon>Exophiala</taxon>
    </lineage>
</organism>
<sequence>MAQMKLRNTKRITASKLESSEHNCIFLIVSSASGYYTIAAMEPSSLYTLSSHEAIVDAFSRAVVGCDNHDAELFNSAWAGEDVSFTINGTDKKVLPNLTIIRTHVLDRVGPMDTTHSISNIRVVAKDSADTAFLTATSMAQHCPPGRGKEPDGPKFMVAGEYSADVIKVDGIWKLKNCALKVVWTQGDPSVMENRG</sequence>
<dbReference type="VEuPathDB" id="FungiDB:PV08_00005"/>
<dbReference type="EMBL" id="KN847492">
    <property type="protein sequence ID" value="KIW19433.1"/>
    <property type="molecule type" value="Genomic_DNA"/>
</dbReference>
<dbReference type="STRING" id="91928.A0A0D2BKH7"/>
<accession>A0A0D2BKH7</accession>
<keyword evidence="3" id="KW-1185">Reference proteome</keyword>
<gene>
    <name evidence="2" type="ORF">PV08_00005</name>
</gene>
<evidence type="ECO:0000313" key="2">
    <source>
        <dbReference type="EMBL" id="KIW19433.1"/>
    </source>
</evidence>
<dbReference type="GeneID" id="27327088"/>
<dbReference type="RefSeq" id="XP_016239649.1">
    <property type="nucleotide sequence ID" value="XM_016374373.1"/>
</dbReference>
<dbReference type="SUPFAM" id="SSF54427">
    <property type="entry name" value="NTF2-like"/>
    <property type="match status" value="1"/>
</dbReference>